<reference evidence="1 2" key="1">
    <citation type="journal article" date="2024" name="Plant Biotechnol. J.">
        <title>Genome and CRISPR/Cas9 system of a widespread forest tree (Populus alba) in the world.</title>
        <authorList>
            <person name="Liu Y.J."/>
            <person name="Jiang P.F."/>
            <person name="Han X.M."/>
            <person name="Li X.Y."/>
            <person name="Wang H.M."/>
            <person name="Wang Y.J."/>
            <person name="Wang X.X."/>
            <person name="Zeng Q.Y."/>
        </authorList>
    </citation>
    <scope>NUCLEOTIDE SEQUENCE [LARGE SCALE GENOMIC DNA]</scope>
    <source>
        <strain evidence="2">cv. PAL-ZL1</strain>
    </source>
</reference>
<evidence type="ECO:0000313" key="2">
    <source>
        <dbReference type="Proteomes" id="UP000309997"/>
    </source>
</evidence>
<name>A0ACC4C100_POPAL</name>
<keyword evidence="2" id="KW-1185">Reference proteome</keyword>
<evidence type="ECO:0000313" key="1">
    <source>
        <dbReference type="EMBL" id="KAL3584953.1"/>
    </source>
</evidence>
<comment type="caution">
    <text evidence="1">The sequence shown here is derived from an EMBL/GenBank/DDBJ whole genome shotgun (WGS) entry which is preliminary data.</text>
</comment>
<accession>A0ACC4C100</accession>
<gene>
    <name evidence="1" type="ORF">D5086_011820</name>
</gene>
<proteinExistence type="predicted"/>
<sequence>MNCERCRIKTLKVVSDADGVDSMGFEGERKENVVVIGDGVDAATLASCLRKKVGHTEIQKIVLGVQMNCQKCRRKALEVVAETDGVNALALQGDDRIVVSGDGIDAAHLTYCLRKKVGHTDIISIMLVHQ</sequence>
<dbReference type="Proteomes" id="UP000309997">
    <property type="component" value="Unassembled WGS sequence"/>
</dbReference>
<dbReference type="EMBL" id="RCHU02000006">
    <property type="protein sequence ID" value="KAL3584953.1"/>
    <property type="molecule type" value="Genomic_DNA"/>
</dbReference>
<protein>
    <submittedName>
        <fullName evidence="1">Uncharacterized protein</fullName>
    </submittedName>
</protein>
<organism evidence="1 2">
    <name type="scientific">Populus alba</name>
    <name type="common">White poplar</name>
    <dbReference type="NCBI Taxonomy" id="43335"/>
    <lineage>
        <taxon>Eukaryota</taxon>
        <taxon>Viridiplantae</taxon>
        <taxon>Streptophyta</taxon>
        <taxon>Embryophyta</taxon>
        <taxon>Tracheophyta</taxon>
        <taxon>Spermatophyta</taxon>
        <taxon>Magnoliopsida</taxon>
        <taxon>eudicotyledons</taxon>
        <taxon>Gunneridae</taxon>
        <taxon>Pentapetalae</taxon>
        <taxon>rosids</taxon>
        <taxon>fabids</taxon>
        <taxon>Malpighiales</taxon>
        <taxon>Salicaceae</taxon>
        <taxon>Saliceae</taxon>
        <taxon>Populus</taxon>
    </lineage>
</organism>